<dbReference type="Gramene" id="OBART12G18190.1">
    <property type="protein sequence ID" value="OBART12G18190.1"/>
    <property type="gene ID" value="OBART12G18190"/>
</dbReference>
<reference evidence="2" key="1">
    <citation type="journal article" date="2009" name="Rice">
        <title>De Novo Next Generation Sequencing of Plant Genomes.</title>
        <authorList>
            <person name="Rounsley S."/>
            <person name="Marri P.R."/>
            <person name="Yu Y."/>
            <person name="He R."/>
            <person name="Sisneros N."/>
            <person name="Goicoechea J.L."/>
            <person name="Lee S.J."/>
            <person name="Angelova A."/>
            <person name="Kudrna D."/>
            <person name="Luo M."/>
            <person name="Affourtit J."/>
            <person name="Desany B."/>
            <person name="Knight J."/>
            <person name="Niazi F."/>
            <person name="Egholm M."/>
            <person name="Wing R.A."/>
        </authorList>
    </citation>
    <scope>NUCLEOTIDE SEQUENCE [LARGE SCALE GENOMIC DNA]</scope>
    <source>
        <strain evidence="2">cv. IRGC 105608</strain>
    </source>
</reference>
<organism evidence="2">
    <name type="scientific">Oryza barthii</name>
    <dbReference type="NCBI Taxonomy" id="65489"/>
    <lineage>
        <taxon>Eukaryota</taxon>
        <taxon>Viridiplantae</taxon>
        <taxon>Streptophyta</taxon>
        <taxon>Embryophyta</taxon>
        <taxon>Tracheophyta</taxon>
        <taxon>Spermatophyta</taxon>
        <taxon>Magnoliopsida</taxon>
        <taxon>Liliopsida</taxon>
        <taxon>Poales</taxon>
        <taxon>Poaceae</taxon>
        <taxon>BOP clade</taxon>
        <taxon>Oryzoideae</taxon>
        <taxon>Oryzeae</taxon>
        <taxon>Oryzinae</taxon>
        <taxon>Oryza</taxon>
    </lineage>
</organism>
<keyword evidence="3" id="KW-1185">Reference proteome</keyword>
<evidence type="ECO:0000313" key="3">
    <source>
        <dbReference type="Proteomes" id="UP000026960"/>
    </source>
</evidence>
<keyword evidence="1" id="KW-0472">Membrane</keyword>
<keyword evidence="1" id="KW-1133">Transmembrane helix</keyword>
<evidence type="ECO:0000313" key="2">
    <source>
        <dbReference type="EnsemblPlants" id="OBART12G18190.1"/>
    </source>
</evidence>
<feature type="transmembrane region" description="Helical" evidence="1">
    <location>
        <begin position="33"/>
        <end position="49"/>
    </location>
</feature>
<accession>A0A0D3HWI7</accession>
<sequence length="80" mass="9417">MSLFTVAVIRSRKLNKIQRWFVDYIRTRKNNRVYLFRLWALMAVAVLIWEEKNQPCGVYVGTWEHHCARETAVATASSTD</sequence>
<dbReference type="Proteomes" id="UP000026960">
    <property type="component" value="Chromosome 12"/>
</dbReference>
<dbReference type="PaxDb" id="65489-OBART12G18190.1"/>
<keyword evidence="1" id="KW-0812">Transmembrane</keyword>
<proteinExistence type="predicted"/>
<protein>
    <submittedName>
        <fullName evidence="2">Uncharacterized protein</fullName>
    </submittedName>
</protein>
<dbReference type="HOGENOM" id="CLU_2593560_0_0_1"/>
<dbReference type="EnsemblPlants" id="OBART12G18190.1">
    <property type="protein sequence ID" value="OBART12G18190.1"/>
    <property type="gene ID" value="OBART12G18190"/>
</dbReference>
<name>A0A0D3HWI7_9ORYZ</name>
<evidence type="ECO:0000256" key="1">
    <source>
        <dbReference type="SAM" id="Phobius"/>
    </source>
</evidence>
<reference evidence="2" key="2">
    <citation type="submission" date="2015-03" db="UniProtKB">
        <authorList>
            <consortium name="EnsemblPlants"/>
        </authorList>
    </citation>
    <scope>IDENTIFICATION</scope>
</reference>
<dbReference type="AlphaFoldDB" id="A0A0D3HWI7"/>